<gene>
    <name evidence="6" type="ORF">ZOSMA_56G00910</name>
</gene>
<dbReference type="InterPro" id="IPR017865">
    <property type="entry name" value="F-actin_cap_asu_CS"/>
</dbReference>
<evidence type="ECO:0000313" key="6">
    <source>
        <dbReference type="EMBL" id="KMZ60860.1"/>
    </source>
</evidence>
<dbReference type="PROSITE" id="PS00749">
    <property type="entry name" value="F_ACTIN_CAPPING_A_2"/>
    <property type="match status" value="1"/>
</dbReference>
<dbReference type="OMA" id="VACIEDH"/>
<dbReference type="STRING" id="29655.A0A0K9NY44"/>
<evidence type="ECO:0000256" key="5">
    <source>
        <dbReference type="RuleBase" id="RU365077"/>
    </source>
</evidence>
<dbReference type="Gene3D" id="3.90.1150.210">
    <property type="entry name" value="F-actin capping protein, beta subunit"/>
    <property type="match status" value="1"/>
</dbReference>
<dbReference type="PANTHER" id="PTHR10653:SF0">
    <property type="entry name" value="F-ACTIN-CAPPING PROTEIN SUBUNIT ALPHA"/>
    <property type="match status" value="1"/>
</dbReference>
<dbReference type="GO" id="GO:0030863">
    <property type="term" value="C:cortical cytoskeleton"/>
    <property type="evidence" value="ECO:0000318"/>
    <property type="project" value="GO_Central"/>
</dbReference>
<comment type="similarity">
    <text evidence="1 5">Belongs to the F-actin-capping protein alpha subunit family.</text>
</comment>
<keyword evidence="7" id="KW-1185">Reference proteome</keyword>
<protein>
    <recommendedName>
        <fullName evidence="2 5">F-actin-capping protein subunit alpha</fullName>
    </recommendedName>
</protein>
<dbReference type="PRINTS" id="PR00191">
    <property type="entry name" value="FACTINCAPA"/>
</dbReference>
<dbReference type="PROSITE" id="PS00748">
    <property type="entry name" value="F_ACTIN_CAPPING_A_1"/>
    <property type="match status" value="1"/>
</dbReference>
<dbReference type="EMBL" id="LFYR01001565">
    <property type="protein sequence ID" value="KMZ60860.1"/>
    <property type="molecule type" value="Genomic_DNA"/>
</dbReference>
<proteinExistence type="inferred from homology"/>
<dbReference type="OrthoDB" id="340550at2759"/>
<dbReference type="GO" id="GO:0051016">
    <property type="term" value="P:barbed-end actin filament capping"/>
    <property type="evidence" value="ECO:0000318"/>
    <property type="project" value="GO_Central"/>
</dbReference>
<dbReference type="AlphaFoldDB" id="A0A0K9NY44"/>
<dbReference type="GO" id="GO:0030036">
    <property type="term" value="P:actin cytoskeleton organization"/>
    <property type="evidence" value="ECO:0000318"/>
    <property type="project" value="GO_Central"/>
</dbReference>
<sequence length="308" mass="35115">MAEEDETDEPEALGNDQKKEIANWFLTNAPSGEIQYIAKDVKSILMDDQLYDEVAAEAFPFYNKSHLLALKMPNRSTDVLITTFGELNDNNYLDPRTAQVVTVNHIKQVCTNVRPATEEELPSQYIEEFRGALDSEICKYVVEAYHNGVSAVYCIDGKDVEELHTEFKFVVVISAARHSPHNFCNGSWRSVWNLEFSDDHQKVELMGNIQVGAHYFEEGNVQLDSKNSFKNSAMFEFPEDCAVSIANMIRLHENEYMANLEASYSNLPDTTFKDLRRKLPVTRTLFPWHNTLQFGLTRDIANQLGIGK</sequence>
<dbReference type="FunFam" id="3.90.1150.210:FF:000003">
    <property type="entry name" value="F-actin-capping protein subunit alpha"/>
    <property type="match status" value="1"/>
</dbReference>
<evidence type="ECO:0000256" key="4">
    <source>
        <dbReference type="ARBA" id="ARBA00023203"/>
    </source>
</evidence>
<dbReference type="InterPro" id="IPR002189">
    <property type="entry name" value="CapZ_alpha"/>
</dbReference>
<evidence type="ECO:0000313" key="7">
    <source>
        <dbReference type="Proteomes" id="UP000036987"/>
    </source>
</evidence>
<comment type="caution">
    <text evidence="6">The sequence shown here is derived from an EMBL/GenBank/DDBJ whole genome shotgun (WGS) entry which is preliminary data.</text>
</comment>
<dbReference type="FunFam" id="3.30.1140.60:FF:000003">
    <property type="entry name" value="F-actin-capping protein subunit alpha"/>
    <property type="match status" value="1"/>
</dbReference>
<dbReference type="InterPro" id="IPR037282">
    <property type="entry name" value="CapZ_alpha/beta"/>
</dbReference>
<comment type="subunit">
    <text evidence="5">Heterodimer of an alpha and a beta subunit.</text>
</comment>
<dbReference type="GO" id="GO:0008290">
    <property type="term" value="C:F-actin capping protein complex"/>
    <property type="evidence" value="ECO:0000318"/>
    <property type="project" value="GO_Central"/>
</dbReference>
<reference evidence="7" key="1">
    <citation type="journal article" date="2016" name="Nature">
        <title>The genome of the seagrass Zostera marina reveals angiosperm adaptation to the sea.</title>
        <authorList>
            <person name="Olsen J.L."/>
            <person name="Rouze P."/>
            <person name="Verhelst B."/>
            <person name="Lin Y.-C."/>
            <person name="Bayer T."/>
            <person name="Collen J."/>
            <person name="Dattolo E."/>
            <person name="De Paoli E."/>
            <person name="Dittami S."/>
            <person name="Maumus F."/>
            <person name="Michel G."/>
            <person name="Kersting A."/>
            <person name="Lauritano C."/>
            <person name="Lohaus R."/>
            <person name="Toepel M."/>
            <person name="Tonon T."/>
            <person name="Vanneste K."/>
            <person name="Amirebrahimi M."/>
            <person name="Brakel J."/>
            <person name="Bostroem C."/>
            <person name="Chovatia M."/>
            <person name="Grimwood J."/>
            <person name="Jenkins J.W."/>
            <person name="Jueterbock A."/>
            <person name="Mraz A."/>
            <person name="Stam W.T."/>
            <person name="Tice H."/>
            <person name="Bornberg-Bauer E."/>
            <person name="Green P.J."/>
            <person name="Pearson G.A."/>
            <person name="Procaccini G."/>
            <person name="Duarte C.M."/>
            <person name="Schmutz J."/>
            <person name="Reusch T.B.H."/>
            <person name="Van de Peer Y."/>
        </authorList>
    </citation>
    <scope>NUCLEOTIDE SEQUENCE [LARGE SCALE GENOMIC DNA]</scope>
    <source>
        <strain evidence="7">cv. Finnish</strain>
    </source>
</reference>
<keyword evidence="3 5" id="KW-0117">Actin capping</keyword>
<keyword evidence="4 5" id="KW-0009">Actin-binding</keyword>
<evidence type="ECO:0000256" key="2">
    <source>
        <dbReference type="ARBA" id="ARBA00014038"/>
    </source>
</evidence>
<evidence type="ECO:0000256" key="1">
    <source>
        <dbReference type="ARBA" id="ARBA00010479"/>
    </source>
</evidence>
<dbReference type="Gene3D" id="3.30.1140.60">
    <property type="entry name" value="F-actin capping protein, alpha subunit"/>
    <property type="match status" value="1"/>
</dbReference>
<evidence type="ECO:0000256" key="3">
    <source>
        <dbReference type="ARBA" id="ARBA00022467"/>
    </source>
</evidence>
<name>A0A0K9NY44_ZOSMR</name>
<comment type="function">
    <text evidence="5">F-actin-capping proteins bind in a Ca(2+)-independent manner to the fast growing ends of actin filaments (barbed end) thereby blocking the exchange of subunits at these ends. Unlike other capping proteins (such as gelsolin and severin), these proteins do not sever actin filaments.</text>
</comment>
<organism evidence="6 7">
    <name type="scientific">Zostera marina</name>
    <name type="common">Eelgrass</name>
    <dbReference type="NCBI Taxonomy" id="29655"/>
    <lineage>
        <taxon>Eukaryota</taxon>
        <taxon>Viridiplantae</taxon>
        <taxon>Streptophyta</taxon>
        <taxon>Embryophyta</taxon>
        <taxon>Tracheophyta</taxon>
        <taxon>Spermatophyta</taxon>
        <taxon>Magnoliopsida</taxon>
        <taxon>Liliopsida</taxon>
        <taxon>Zosteraceae</taxon>
        <taxon>Zostera</taxon>
    </lineage>
</organism>
<dbReference type="Proteomes" id="UP000036987">
    <property type="component" value="Unassembled WGS sequence"/>
</dbReference>
<dbReference type="PANTHER" id="PTHR10653">
    <property type="entry name" value="F-ACTIN-CAPPING PROTEIN SUBUNIT ALPHA"/>
    <property type="match status" value="1"/>
</dbReference>
<dbReference type="Pfam" id="PF01267">
    <property type="entry name" value="F-actin_cap_A"/>
    <property type="match status" value="1"/>
</dbReference>
<accession>A0A0K9NY44</accession>
<dbReference type="SUPFAM" id="SSF90096">
    <property type="entry name" value="Subunits of heterodimeric actin filament capping protein Capz"/>
    <property type="match status" value="1"/>
</dbReference>
<dbReference type="InterPro" id="IPR042276">
    <property type="entry name" value="CapZ_alpha/beta_2"/>
</dbReference>
<dbReference type="GO" id="GO:0051015">
    <property type="term" value="F:actin filament binding"/>
    <property type="evidence" value="ECO:0000318"/>
    <property type="project" value="GO_Central"/>
</dbReference>
<dbReference type="InterPro" id="IPR042489">
    <property type="entry name" value="CapZ_alpha_1"/>
</dbReference>